<comment type="caution">
    <text evidence="1">The sequence shown here is derived from an EMBL/GenBank/DDBJ whole genome shotgun (WGS) entry which is preliminary data.</text>
</comment>
<keyword evidence="2" id="KW-1185">Reference proteome</keyword>
<evidence type="ECO:0000313" key="1">
    <source>
        <dbReference type="EMBL" id="CAI9607152.1"/>
    </source>
</evidence>
<dbReference type="Proteomes" id="UP001162483">
    <property type="component" value="Unassembled WGS sequence"/>
</dbReference>
<evidence type="ECO:0000313" key="2">
    <source>
        <dbReference type="Proteomes" id="UP001162483"/>
    </source>
</evidence>
<proteinExistence type="predicted"/>
<organism evidence="1 2">
    <name type="scientific">Staurois parvus</name>
    <dbReference type="NCBI Taxonomy" id="386267"/>
    <lineage>
        <taxon>Eukaryota</taxon>
        <taxon>Metazoa</taxon>
        <taxon>Chordata</taxon>
        <taxon>Craniata</taxon>
        <taxon>Vertebrata</taxon>
        <taxon>Euteleostomi</taxon>
        <taxon>Amphibia</taxon>
        <taxon>Batrachia</taxon>
        <taxon>Anura</taxon>
        <taxon>Neobatrachia</taxon>
        <taxon>Ranoidea</taxon>
        <taxon>Ranidae</taxon>
        <taxon>Staurois</taxon>
    </lineage>
</organism>
<protein>
    <submittedName>
        <fullName evidence="1">Uncharacterized protein</fullName>
    </submittedName>
</protein>
<reference evidence="1" key="1">
    <citation type="submission" date="2023-05" db="EMBL/GenBank/DDBJ databases">
        <authorList>
            <person name="Stuckert A."/>
        </authorList>
    </citation>
    <scope>NUCLEOTIDE SEQUENCE</scope>
</reference>
<accession>A0ABN9GCM0</accession>
<sequence length="51" mass="6087">MGSGNSRWAFLCMGFRRGFLHGRHPWMPFLCSVRRIVSRETITRLAFYFFS</sequence>
<dbReference type="EMBL" id="CATNWA010018404">
    <property type="protein sequence ID" value="CAI9607152.1"/>
    <property type="molecule type" value="Genomic_DNA"/>
</dbReference>
<gene>
    <name evidence="1" type="ORF">SPARVUS_LOCUS13903120</name>
</gene>
<name>A0ABN9GCM0_9NEOB</name>